<dbReference type="AlphaFoldDB" id="A0A947DIQ0"/>
<feature type="region of interest" description="Disordered" evidence="1">
    <location>
        <begin position="92"/>
        <end position="119"/>
    </location>
</feature>
<evidence type="ECO:0000313" key="2">
    <source>
        <dbReference type="EMBL" id="MBT9317687.1"/>
    </source>
</evidence>
<reference evidence="2" key="1">
    <citation type="submission" date="2020-11" db="EMBL/GenBank/DDBJ databases">
        <authorList>
            <person name="Konstantinou D."/>
            <person name="Gkelis S."/>
            <person name="Popin R."/>
            <person name="Fewer D."/>
            <person name="Sivonen K."/>
        </authorList>
    </citation>
    <scope>NUCLEOTIDE SEQUENCE</scope>
    <source>
        <strain evidence="2">TAU-MAC 1115</strain>
    </source>
</reference>
<organism evidence="2 3">
    <name type="scientific">Leptothoe spongobia TAU-MAC 1115</name>
    <dbReference type="NCBI Taxonomy" id="1967444"/>
    <lineage>
        <taxon>Bacteria</taxon>
        <taxon>Bacillati</taxon>
        <taxon>Cyanobacteriota</taxon>
        <taxon>Cyanophyceae</taxon>
        <taxon>Nodosilineales</taxon>
        <taxon>Cymatolegaceae</taxon>
        <taxon>Leptothoe</taxon>
        <taxon>Leptothoe spongobia</taxon>
    </lineage>
</organism>
<protein>
    <submittedName>
        <fullName evidence="2">Uncharacterized protein</fullName>
    </submittedName>
</protein>
<feature type="compositionally biased region" description="Acidic residues" evidence="1">
    <location>
        <begin position="97"/>
        <end position="118"/>
    </location>
</feature>
<name>A0A947DIQ0_9CYAN</name>
<keyword evidence="3" id="KW-1185">Reference proteome</keyword>
<comment type="caution">
    <text evidence="2">The sequence shown here is derived from an EMBL/GenBank/DDBJ whole genome shotgun (WGS) entry which is preliminary data.</text>
</comment>
<dbReference type="RefSeq" id="WP_215610751.1">
    <property type="nucleotide sequence ID" value="NZ_JADOES010000055.1"/>
</dbReference>
<evidence type="ECO:0000256" key="1">
    <source>
        <dbReference type="SAM" id="MobiDB-lite"/>
    </source>
</evidence>
<accession>A0A947DIQ0</accession>
<reference evidence="2" key="2">
    <citation type="journal article" date="2021" name="Mar. Drugs">
        <title>Genome Reduction and Secondary Metabolism of the Marine Sponge-Associated Cyanobacterium Leptothoe.</title>
        <authorList>
            <person name="Konstantinou D."/>
            <person name="Popin R.V."/>
            <person name="Fewer D.P."/>
            <person name="Sivonen K."/>
            <person name="Gkelis S."/>
        </authorList>
    </citation>
    <scope>NUCLEOTIDE SEQUENCE</scope>
    <source>
        <strain evidence="2">TAU-MAC 1115</strain>
    </source>
</reference>
<proteinExistence type="predicted"/>
<dbReference type="Proteomes" id="UP000717364">
    <property type="component" value="Unassembled WGS sequence"/>
</dbReference>
<gene>
    <name evidence="2" type="ORF">IXB50_19895</name>
</gene>
<sequence length="128" mass="15012">MGLFAWFNPNEKDTTTFEISNDAGEQVVFTIPTKGSNKIRKTLRDAGLERDTDDLFSRTTKYEEGQKRESQALRWWSQRDIDETEDIEWQGDHEGDTVSDMEDDREGVDPCIDDEESEQTALRFWPKW</sequence>
<dbReference type="EMBL" id="JADOES010000055">
    <property type="protein sequence ID" value="MBT9317687.1"/>
    <property type="molecule type" value="Genomic_DNA"/>
</dbReference>
<evidence type="ECO:0000313" key="3">
    <source>
        <dbReference type="Proteomes" id="UP000717364"/>
    </source>
</evidence>